<protein>
    <submittedName>
        <fullName evidence="1">Uncharacterized protein</fullName>
    </submittedName>
</protein>
<gene>
    <name evidence="1" type="ORF">DPEC_G00111000</name>
</gene>
<evidence type="ECO:0000313" key="1">
    <source>
        <dbReference type="EMBL" id="KAJ8006802.1"/>
    </source>
</evidence>
<dbReference type="EMBL" id="CM055736">
    <property type="protein sequence ID" value="KAJ8006802.1"/>
    <property type="molecule type" value="Genomic_DNA"/>
</dbReference>
<keyword evidence="2" id="KW-1185">Reference proteome</keyword>
<proteinExistence type="predicted"/>
<name>A0ACC2GTC7_DALPE</name>
<organism evidence="1 2">
    <name type="scientific">Dallia pectoralis</name>
    <name type="common">Alaska blackfish</name>
    <dbReference type="NCBI Taxonomy" id="75939"/>
    <lineage>
        <taxon>Eukaryota</taxon>
        <taxon>Metazoa</taxon>
        <taxon>Chordata</taxon>
        <taxon>Craniata</taxon>
        <taxon>Vertebrata</taxon>
        <taxon>Euteleostomi</taxon>
        <taxon>Actinopterygii</taxon>
        <taxon>Neopterygii</taxon>
        <taxon>Teleostei</taxon>
        <taxon>Protacanthopterygii</taxon>
        <taxon>Esociformes</taxon>
        <taxon>Umbridae</taxon>
        <taxon>Dallia</taxon>
    </lineage>
</organism>
<reference evidence="1" key="1">
    <citation type="submission" date="2021-05" db="EMBL/GenBank/DDBJ databases">
        <authorList>
            <person name="Pan Q."/>
            <person name="Jouanno E."/>
            <person name="Zahm M."/>
            <person name="Klopp C."/>
            <person name="Cabau C."/>
            <person name="Louis A."/>
            <person name="Berthelot C."/>
            <person name="Parey E."/>
            <person name="Roest Crollius H."/>
            <person name="Montfort J."/>
            <person name="Robinson-Rechavi M."/>
            <person name="Bouchez O."/>
            <person name="Lampietro C."/>
            <person name="Lopez Roques C."/>
            <person name="Donnadieu C."/>
            <person name="Postlethwait J."/>
            <person name="Bobe J."/>
            <person name="Dillon D."/>
            <person name="Chandos A."/>
            <person name="von Hippel F."/>
            <person name="Guiguen Y."/>
        </authorList>
    </citation>
    <scope>NUCLEOTIDE SEQUENCE</scope>
    <source>
        <strain evidence="1">YG-Jan2019</strain>
    </source>
</reference>
<sequence length="104" mass="11311">MCGIFSQTRRGGILCVHTRAQQVVSSCQCRVSTAHLLQSHLRRHGPTSLLTSSVCLAARLIADVERNPMTAAVSNPCSLPGPIVRKPITSPRRHSDKLFVSACY</sequence>
<evidence type="ECO:0000313" key="2">
    <source>
        <dbReference type="Proteomes" id="UP001157502"/>
    </source>
</evidence>
<dbReference type="Proteomes" id="UP001157502">
    <property type="component" value="Chromosome 9"/>
</dbReference>
<comment type="caution">
    <text evidence="1">The sequence shown here is derived from an EMBL/GenBank/DDBJ whole genome shotgun (WGS) entry which is preliminary data.</text>
</comment>
<accession>A0ACC2GTC7</accession>